<organism evidence="1 2">
    <name type="scientific">Hypoxylon rubiginosum</name>
    <dbReference type="NCBI Taxonomy" id="110542"/>
    <lineage>
        <taxon>Eukaryota</taxon>
        <taxon>Fungi</taxon>
        <taxon>Dikarya</taxon>
        <taxon>Ascomycota</taxon>
        <taxon>Pezizomycotina</taxon>
        <taxon>Sordariomycetes</taxon>
        <taxon>Xylariomycetidae</taxon>
        <taxon>Xylariales</taxon>
        <taxon>Hypoxylaceae</taxon>
        <taxon>Hypoxylon</taxon>
    </lineage>
</organism>
<sequence>MSPRCINVSVIYFSPPDKSYVRRIATYMVAETRSVTSDAGTLQWTGQENVTVSSLAEREPATKKQAAVGISILAVESKLINLWTHHPNHEKISTTHAKGAHFVDEDVGLFDANFFSFSAETASAIDPQFRLQLESAYEALENAGLPLSRIAGSNTSVFTGIFSHDYHEGLIRDEDQLPRFLPIGTFSAMSSNRLSHFFDLKGASMTVDTGCSTTLVALHQAVKSLRSREADMSIVGGSNLLLTPDMFKVFGSLGMLSPDGKSYAFDSRANGYGRGEGVATIVIKRLNDALACGDPIRALIRETCLNQDGKTETITTPSQTAQEELMHECYRRAGLDPRDTQYFEAHGTGTPTGDPIEARAIAAVFGGPQRAEALRIGSVKTNIGHTESVSGLAGLIKVVLALEKRQIPPSINYKTPNPKLALDEWRLAVATDLQDWPATAPNQPRRASVNNFGYGGSNAHIILEGVDLESLRPEPIANGHREYDQSAVLVLSARDENACQRMVSDLVGYLRDRREASDPSQLLQNLVYTLGERRSIFPWVAVNQVSLRGNSLDSVIQTLDTPKFTPVRAPARRPRIGMVFTGQGAQWHAMGRELIDSYPIYKASLEEAEYHLKAIGAEWSLLEELQRNTHTSRINTTELSIPVCVALQIALVRLLQSWAITPAAVTSHSSGEIAAAYAAGALTLRQAMAAAYYRARLAADPTLHAKGEKGGMLAVGVGADEARTYVKRLTSSGKAVVACINSPQSVTIAGDVSAVEEIEEMCKKESVFARRLRVDTGYHSHHMQPIAGPYLELLRKHMESEDPVDDERPEVAFSSPVTGGRVTSIGKIAAPEHWVASLLQPVRFVEAFTDMVLGGIEETGSSNIDVVIEIGPHTALAAPIREILSLSEFEGLDLPYSGCLLRNEHAGDSMRSTAMNLLREGLPLDMHSINFPRGDPALQVLTDLPSYSWNHSNRHWQESRINRAIRAREQQPHDLLGSLVPGINLEAATWRNIMRIAELPWLRDHMVQNNIVYPGAGYICLAIEAAKQLVGIQDATHKETAGYRLRDIELLAVLVVPDNTEGIEVHTTLRQVSDRNIGARGWKHFEVLSVTADSRWTLHAKGLIVVDFAGSPGVASTSRLTERPLSSYKRHVDPEDMFSSLRSRGIHHGPKFQNTTEIEQDGKEPRSVSHMSIADTAVANDLVRHPTIHPTTLDSVILSSYSTLPGVGALENDAKLPQLIHRLWVSSSISNQAGHAFSCHTSRVHTNAQNFQVDSLVVDDQTHESVLELQGLVCQSMGRSSASTGDKANNRDQDVCSKIEWAPDLSIRQAQVLDKIKKELTRPGDDVDRELVIRLRRVCTYFCNDALQSLTTQDISQLEPHLVKFNTWMLDHMKLAASGQLGPDSGTWVSDGPQERERQIALAAEQSVEGEMVCRLGPLLLPMLRGERSPLEVMMEGRLLYRYYADAIRMAPPLTQLAKVLRKVVHKNPRARILEIGGGTGGATRHMLRALGTVEEGGPLAAGWHFTDISSGFFEAARTEFAAWADILEFDKLDIEKDPASQGFELASYDIVVACEVLHATKSMAHTMANVRSLMKPGATLLLMETTQDQVDIQFTFGLLSGWWLSEEPERQSSPSLTIPFCDRVLKGAGFSGIDFEVRDCESEDMYSISVIMSTAVPIGQPAPKRIFSDGIVLVTSNLAPPPTGTLDALKANIQALTGGPEPSIASLEDVTDSSQYSGKICLFLGEVAQPILHNMDHVRFQAIKAMANSCQGLLWVTVGGAVESGDPNSSLSHGVLRTLRNEHMGRRYVSLDLEATPATGDWPPSIASTISKVLDLAFVRREVGHVEDASAADFEYAERDGVLLIPRLYKDAARSSLCVLRAPLDSQETSTAVRDEPFFQKDRPLRLEIGTAGLLDTLAFGDHDVDTDVPLAPESVEIEPRAYGLNFRDVMVAMGQLRERVMGLECSGIITRLGTEAQNHGFKIGDRVMALLLGPFASRAQISWHGVVHIPQGMSFEDAASLPMIFSTAYVSLVDVAQFRSGQSVLIHSAAGGVGQAAIMLAKHFGAQDIFVTVGSPEKRRFLTHEYGIPDTHIFSNRDASFAPAIMTATGGRGVDVVLNSLAGPLLQASFDVVAPFGHLVEIGKKDLEGNSLLEMGTFSRATSYSSIDMMALLRHRGSDVNRVLSEVARLVQERILTPARPVTAYPMGDAAKAFRILQTGKHTGKVVLTTKPDEKVKVQPRVAATARLRGDASYLLVGGVGGLGRSIAHWLADHGGKNLIILSRSAGNVKKTGTFVDELRKVGCRVMAISCNVSIAGDLAKALRACEEQGLPPVRGVIQGAMVLQDSVFEQMTLDDWQTCIQPKVHGTWNLHVEWSQPGSLDFFVMLSSFSGILGIVSQANYAAGSAYQDAMARWRQGRGLPGTSLDLGAVKGVGYVAETAGVADRMRKTSETLMLEESTVLRALQSAILEPLGHPQILLGMNTGPGPQWDPQGKSQMSRDARYLPLRYHDSCLQGSSSPRDASAGGSGGQTLAGQLAEAISRDDAAELVGEAIAAKLASIFMIPNDEVDLAQPPASYGIDSLVAVELRNMLALHAGAEVSIFAIMQSETLAALALDVAIKSNYIQVA</sequence>
<evidence type="ECO:0000313" key="2">
    <source>
        <dbReference type="Proteomes" id="UP001497700"/>
    </source>
</evidence>
<reference evidence="1 2" key="1">
    <citation type="journal article" date="2022" name="New Phytol.">
        <title>Ecological generalism drives hyperdiversity of secondary metabolite gene clusters in xylarialean endophytes.</title>
        <authorList>
            <person name="Franco M.E.E."/>
            <person name="Wisecaver J.H."/>
            <person name="Arnold A.E."/>
            <person name="Ju Y.M."/>
            <person name="Slot J.C."/>
            <person name="Ahrendt S."/>
            <person name="Moore L.P."/>
            <person name="Eastman K.E."/>
            <person name="Scott K."/>
            <person name="Konkel Z."/>
            <person name="Mondo S.J."/>
            <person name="Kuo A."/>
            <person name="Hayes R.D."/>
            <person name="Haridas S."/>
            <person name="Andreopoulos B."/>
            <person name="Riley R."/>
            <person name="LaButti K."/>
            <person name="Pangilinan J."/>
            <person name="Lipzen A."/>
            <person name="Amirebrahimi M."/>
            <person name="Yan J."/>
            <person name="Adam C."/>
            <person name="Keymanesh K."/>
            <person name="Ng V."/>
            <person name="Louie K."/>
            <person name="Northen T."/>
            <person name="Drula E."/>
            <person name="Henrissat B."/>
            <person name="Hsieh H.M."/>
            <person name="Youens-Clark K."/>
            <person name="Lutzoni F."/>
            <person name="Miadlikowska J."/>
            <person name="Eastwood D.C."/>
            <person name="Hamelin R.C."/>
            <person name="Grigoriev I.V."/>
            <person name="U'Ren J.M."/>
        </authorList>
    </citation>
    <scope>NUCLEOTIDE SEQUENCE [LARGE SCALE GENOMIC DNA]</scope>
    <source>
        <strain evidence="1 2">CBS 119005</strain>
    </source>
</reference>
<gene>
    <name evidence="1" type="ORF">F4820DRAFT_442435</name>
</gene>
<dbReference type="EMBL" id="MU393421">
    <property type="protein sequence ID" value="KAI4871006.1"/>
    <property type="molecule type" value="Genomic_DNA"/>
</dbReference>
<protein>
    <submittedName>
        <fullName evidence="1">Uncharacterized protein</fullName>
    </submittedName>
</protein>
<proteinExistence type="predicted"/>
<keyword evidence="2" id="KW-1185">Reference proteome</keyword>
<comment type="caution">
    <text evidence="1">The sequence shown here is derived from an EMBL/GenBank/DDBJ whole genome shotgun (WGS) entry which is preliminary data.</text>
</comment>
<accession>A0ACB9ZHF6</accession>
<name>A0ACB9ZHF6_9PEZI</name>
<evidence type="ECO:0000313" key="1">
    <source>
        <dbReference type="EMBL" id="KAI4871006.1"/>
    </source>
</evidence>
<dbReference type="Proteomes" id="UP001497700">
    <property type="component" value="Unassembled WGS sequence"/>
</dbReference>